<dbReference type="EMBL" id="CP036425">
    <property type="protein sequence ID" value="QDU33404.1"/>
    <property type="molecule type" value="Genomic_DNA"/>
</dbReference>
<evidence type="ECO:0000313" key="1">
    <source>
        <dbReference type="EMBL" id="QDU33404.1"/>
    </source>
</evidence>
<organism evidence="1 2">
    <name type="scientific">Poriferisphaera corsica</name>
    <dbReference type="NCBI Taxonomy" id="2528020"/>
    <lineage>
        <taxon>Bacteria</taxon>
        <taxon>Pseudomonadati</taxon>
        <taxon>Planctomycetota</taxon>
        <taxon>Phycisphaerae</taxon>
        <taxon>Phycisphaerales</taxon>
        <taxon>Phycisphaeraceae</taxon>
        <taxon>Poriferisphaera</taxon>
    </lineage>
</organism>
<dbReference type="KEGG" id="pcor:KS4_14500"/>
<reference evidence="1 2" key="1">
    <citation type="submission" date="2019-02" db="EMBL/GenBank/DDBJ databases">
        <title>Deep-cultivation of Planctomycetes and their phenomic and genomic characterization uncovers novel biology.</title>
        <authorList>
            <person name="Wiegand S."/>
            <person name="Jogler M."/>
            <person name="Boedeker C."/>
            <person name="Pinto D."/>
            <person name="Vollmers J."/>
            <person name="Rivas-Marin E."/>
            <person name="Kohn T."/>
            <person name="Peeters S.H."/>
            <person name="Heuer A."/>
            <person name="Rast P."/>
            <person name="Oberbeckmann S."/>
            <person name="Bunk B."/>
            <person name="Jeske O."/>
            <person name="Meyerdierks A."/>
            <person name="Storesund J.E."/>
            <person name="Kallscheuer N."/>
            <person name="Luecker S."/>
            <person name="Lage O.M."/>
            <person name="Pohl T."/>
            <person name="Merkel B.J."/>
            <person name="Hornburger P."/>
            <person name="Mueller R.-W."/>
            <person name="Bruemmer F."/>
            <person name="Labrenz M."/>
            <person name="Spormann A.M."/>
            <person name="Op den Camp H."/>
            <person name="Overmann J."/>
            <person name="Amann R."/>
            <person name="Jetten M.S.M."/>
            <person name="Mascher T."/>
            <person name="Medema M.H."/>
            <person name="Devos D.P."/>
            <person name="Kaster A.-K."/>
            <person name="Ovreas L."/>
            <person name="Rohde M."/>
            <person name="Galperin M.Y."/>
            <person name="Jogler C."/>
        </authorList>
    </citation>
    <scope>NUCLEOTIDE SEQUENCE [LARGE SCALE GENOMIC DNA]</scope>
    <source>
        <strain evidence="1 2">KS4</strain>
    </source>
</reference>
<proteinExistence type="predicted"/>
<dbReference type="RefSeq" id="WP_145076412.1">
    <property type="nucleotide sequence ID" value="NZ_CP036425.1"/>
</dbReference>
<gene>
    <name evidence="1" type="ORF">KS4_14500</name>
</gene>
<dbReference type="AlphaFoldDB" id="A0A517YT71"/>
<sequence>MDWCNIEILQHITSRLTQQRDMDDLEQVVYGFDSWKEIKLHEILEDAFQHSNYGVLREVRYPASWQLKRKNEGQRCDFVLTKNNTPLKDYDLIGTLFSNVIEAADPEDAYWLEVKVVKQFTEGTIHNRYSNDLRRPVPADIAKIWKEQRLSHGGLLLILFTSDRKTAKNDITAWYNQCILLGLPIQYPEIEAFKITDRTGNGYCSIALVQVGA</sequence>
<dbReference type="Proteomes" id="UP000317369">
    <property type="component" value="Chromosome"/>
</dbReference>
<accession>A0A517YT71</accession>
<name>A0A517YT71_9BACT</name>
<protein>
    <submittedName>
        <fullName evidence="1">Uncharacterized protein</fullName>
    </submittedName>
</protein>
<keyword evidence="2" id="KW-1185">Reference proteome</keyword>
<dbReference type="OrthoDB" id="277959at2"/>
<evidence type="ECO:0000313" key="2">
    <source>
        <dbReference type="Proteomes" id="UP000317369"/>
    </source>
</evidence>